<dbReference type="InParanoid" id="D2VHR5"/>
<dbReference type="EMBL" id="GG738872">
    <property type="protein sequence ID" value="EFC43719.1"/>
    <property type="molecule type" value="Genomic_DNA"/>
</dbReference>
<dbReference type="OrthoDB" id="10255260at2759"/>
<dbReference type="AlphaFoldDB" id="D2VHR5"/>
<organism evidence="3">
    <name type="scientific">Naegleria gruberi</name>
    <name type="common">Amoeba</name>
    <dbReference type="NCBI Taxonomy" id="5762"/>
    <lineage>
        <taxon>Eukaryota</taxon>
        <taxon>Discoba</taxon>
        <taxon>Heterolobosea</taxon>
        <taxon>Tetramitia</taxon>
        <taxon>Eutetramitia</taxon>
        <taxon>Vahlkampfiidae</taxon>
        <taxon>Naegleria</taxon>
    </lineage>
</organism>
<dbReference type="Proteomes" id="UP000006671">
    <property type="component" value="Unassembled WGS sequence"/>
</dbReference>
<evidence type="ECO:0000256" key="1">
    <source>
        <dbReference type="SAM" id="Phobius"/>
    </source>
</evidence>
<keyword evidence="1" id="KW-0812">Transmembrane</keyword>
<dbReference type="GeneID" id="8862236"/>
<evidence type="ECO:0000313" key="2">
    <source>
        <dbReference type="EMBL" id="EFC43719.1"/>
    </source>
</evidence>
<keyword evidence="1" id="KW-0472">Membrane</keyword>
<accession>D2VHR5</accession>
<evidence type="ECO:0000313" key="3">
    <source>
        <dbReference type="Proteomes" id="UP000006671"/>
    </source>
</evidence>
<dbReference type="KEGG" id="ngr:NAEGRDRAFT_58251"/>
<protein>
    <recommendedName>
        <fullName evidence="4">Adhesin domain-containing protein</fullName>
    </recommendedName>
</protein>
<proteinExistence type="predicted"/>
<dbReference type="OMA" id="TDFTNCY"/>
<keyword evidence="1" id="KW-1133">Transmembrane helix</keyword>
<reference evidence="2 3" key="1">
    <citation type="journal article" date="2010" name="Cell">
        <title>The genome of Naegleria gruberi illuminates early eukaryotic versatility.</title>
        <authorList>
            <person name="Fritz-Laylin L.K."/>
            <person name="Prochnik S.E."/>
            <person name="Ginger M.L."/>
            <person name="Dacks J.B."/>
            <person name="Carpenter M.L."/>
            <person name="Field M.C."/>
            <person name="Kuo A."/>
            <person name="Paredez A."/>
            <person name="Chapman J."/>
            <person name="Pham J."/>
            <person name="Shu S."/>
            <person name="Neupane R."/>
            <person name="Cipriano M."/>
            <person name="Mancuso J."/>
            <person name="Tu H."/>
            <person name="Salamov A."/>
            <person name="Lindquist E."/>
            <person name="Shapiro H."/>
            <person name="Lucas S."/>
            <person name="Grigoriev I.V."/>
            <person name="Cande W.Z."/>
            <person name="Fulton C."/>
            <person name="Rokhsar D.S."/>
            <person name="Dawson S.C."/>
        </authorList>
    </citation>
    <scope>NUCLEOTIDE SEQUENCE [LARGE SCALE GENOMIC DNA]</scope>
    <source>
        <strain evidence="2 3">NEG-M</strain>
    </source>
</reference>
<feature type="transmembrane region" description="Helical" evidence="1">
    <location>
        <begin position="21"/>
        <end position="45"/>
    </location>
</feature>
<keyword evidence="3" id="KW-1185">Reference proteome</keyword>
<sequence>MAKEETQAFIPTKTIDCSFSDVLAVICILSILFLFTVAGIIVGSFSAKNNDSCSKTLPYGDTQSFTLQYNTSTLSTIYITGDTKTSIYFDPSLKNKIEVTFERTSLLDKTYTNINNSVYLTTNGSDYITISSKIPSTDFTNCYFVSRIIRIPATLTTISMQASVYANNFYIGPDPSLTNSTMLSIKALTIMGGTNLLNMTQIQAGQFVVSGRKGQIYLSNIFAAIFVTSTTGDIYYKDLSSAVSLKLYTSKGALEGSNIQMLGSSGNVTLIANKKKQVHNGIKGAKVLEVGTVESDIDVTLGKDDFVGELQIQSPNLDTSAISQTYHTVTQYSSLTSRKNYPTSFGGDAAEIFTPTYAGYIGDESNSYSRLLKLRFKTSGKLIKLSV</sequence>
<name>D2VHR5_NAEGR</name>
<dbReference type="VEuPathDB" id="AmoebaDB:NAEGRDRAFT_58251"/>
<dbReference type="RefSeq" id="XP_002676463.1">
    <property type="nucleotide sequence ID" value="XM_002676417.1"/>
</dbReference>
<evidence type="ECO:0008006" key="4">
    <source>
        <dbReference type="Google" id="ProtNLM"/>
    </source>
</evidence>
<gene>
    <name evidence="2" type="ORF">NAEGRDRAFT_58251</name>
</gene>